<keyword evidence="3 4" id="KW-0472">Membrane</keyword>
<feature type="transmembrane region" description="Helical" evidence="5">
    <location>
        <begin position="248"/>
        <end position="269"/>
    </location>
</feature>
<comment type="subcellular location">
    <subcellularLocation>
        <location evidence="4">Cell membrane</location>
    </subcellularLocation>
    <subcellularLocation>
        <location evidence="1">Membrane</location>
        <topology evidence="1">Multi-pass membrane protein</topology>
    </subcellularLocation>
</comment>
<keyword evidence="7" id="KW-1185">Reference proteome</keyword>
<keyword evidence="5" id="KW-0812">Transmembrane</keyword>
<evidence type="ECO:0008006" key="8">
    <source>
        <dbReference type="Google" id="ProtNLM"/>
    </source>
</evidence>
<gene>
    <name evidence="6" type="ORF">BED47_20885</name>
</gene>
<evidence type="ECO:0000256" key="5">
    <source>
        <dbReference type="SAM" id="Phobius"/>
    </source>
</evidence>
<accession>A0ABX2ZR75</accession>
<dbReference type="InterPro" id="IPR050768">
    <property type="entry name" value="UPF0353/GerABKA_families"/>
</dbReference>
<evidence type="ECO:0000256" key="2">
    <source>
        <dbReference type="ARBA" id="ARBA00005278"/>
    </source>
</evidence>
<feature type="transmembrane region" description="Helical" evidence="5">
    <location>
        <begin position="289"/>
        <end position="308"/>
    </location>
</feature>
<comment type="similarity">
    <text evidence="2 4">Belongs to the GerABKA family.</text>
</comment>
<evidence type="ECO:0000256" key="4">
    <source>
        <dbReference type="PIRNR" id="PIRNR005690"/>
    </source>
</evidence>
<evidence type="ECO:0000313" key="7">
    <source>
        <dbReference type="Proteomes" id="UP000094580"/>
    </source>
</evidence>
<evidence type="ECO:0000256" key="1">
    <source>
        <dbReference type="ARBA" id="ARBA00004141"/>
    </source>
</evidence>
<dbReference type="InterPro" id="IPR004995">
    <property type="entry name" value="Spore_Ger"/>
</dbReference>
<proteinExistence type="inferred from homology"/>
<protein>
    <recommendedName>
        <fullName evidence="8">Spore germination protein</fullName>
    </recommendedName>
</protein>
<dbReference type="PANTHER" id="PTHR22550:SF9">
    <property type="entry name" value="STAGE V SPORULATION PROTEIN AF"/>
    <property type="match status" value="1"/>
</dbReference>
<evidence type="ECO:0000313" key="6">
    <source>
        <dbReference type="EMBL" id="ODG92243.1"/>
    </source>
</evidence>
<name>A0ABX2ZR75_9BACI</name>
<dbReference type="Proteomes" id="UP000094580">
    <property type="component" value="Unassembled WGS sequence"/>
</dbReference>
<comment type="caution">
    <text evidence="6">The sequence shown here is derived from an EMBL/GenBank/DDBJ whole genome shotgun (WGS) entry which is preliminary data.</text>
</comment>
<dbReference type="RefSeq" id="WP_069033526.1">
    <property type="nucleotide sequence ID" value="NZ_MDKC01000010.1"/>
</dbReference>
<feature type="transmembrane region" description="Helical" evidence="5">
    <location>
        <begin position="328"/>
        <end position="345"/>
    </location>
</feature>
<organism evidence="6 7">
    <name type="scientific">Gottfriedia luciferensis</name>
    <dbReference type="NCBI Taxonomy" id="178774"/>
    <lineage>
        <taxon>Bacteria</taxon>
        <taxon>Bacillati</taxon>
        <taxon>Bacillota</taxon>
        <taxon>Bacilli</taxon>
        <taxon>Bacillales</taxon>
        <taxon>Bacillaceae</taxon>
        <taxon>Gottfriedia</taxon>
    </lineage>
</organism>
<dbReference type="PIRSF" id="PIRSF005690">
    <property type="entry name" value="GerBA"/>
    <property type="match status" value="1"/>
</dbReference>
<dbReference type="PANTHER" id="PTHR22550">
    <property type="entry name" value="SPORE GERMINATION PROTEIN"/>
    <property type="match status" value="1"/>
</dbReference>
<feature type="transmembrane region" description="Helical" evidence="5">
    <location>
        <begin position="410"/>
        <end position="436"/>
    </location>
</feature>
<evidence type="ECO:0000256" key="3">
    <source>
        <dbReference type="ARBA" id="ARBA00023136"/>
    </source>
</evidence>
<dbReference type="Pfam" id="PF03323">
    <property type="entry name" value="GerA"/>
    <property type="match status" value="1"/>
</dbReference>
<keyword evidence="5" id="KW-1133">Transmembrane helix</keyword>
<sequence length="480" mass="54242">MNNLEQSTLNVSLDKNINYLKEQFNQSTDLKIRQLTINDEVIRDAAVLYLDGITNIEAVQDNILAPLLRVIKFDSMDVIITRHLLAADVMKVTLNEEVLAGLSKGKTLILIDGYNEGILADTAEWQMRSVTEPDTQRSVKGSLVGFNEQLKVNVNIIRNRIQSHKLSIENLQVGNETKTDVSILYMDGFVDQKVLEETRKRITELDVIYLLEARVIEDALEGKKTFFPTVFTCERPDVTVSALYEGRVAILVNGIPYSIIVPSLFLHYFHQPDEYNTKSGRYGNRFMRLFSWLFSIILLGAYVTIVRFHQDWVPDHFAKIFFKKSDTLFPVIVEILFVMLIFQLLTEASLRIPKSTVIIVSLIGAIVVGQTAVAAKLIHSITLIVVGLNFLSSISIAAGGLYGSVLTLRFVFLFLGYFFGLKGLLIGFIIMIAYMASIRSLGVPYLAPFIPFHPKEMKDALFRGDLRKVINSKHTFPHKK</sequence>
<feature type="transmembrane region" description="Helical" evidence="5">
    <location>
        <begin position="357"/>
        <end position="375"/>
    </location>
</feature>
<reference evidence="6 7" key="1">
    <citation type="submission" date="2016-07" db="EMBL/GenBank/DDBJ databases">
        <authorList>
            <person name="Townsley L."/>
            <person name="Shank E.A."/>
        </authorList>
    </citation>
    <scope>NUCLEOTIDE SEQUENCE [LARGE SCALE GENOMIC DNA]</scope>
    <source>
        <strain evidence="6 7">CH01</strain>
    </source>
</reference>
<feature type="transmembrane region" description="Helical" evidence="5">
    <location>
        <begin position="381"/>
        <end position="403"/>
    </location>
</feature>
<dbReference type="EMBL" id="MDKC01000010">
    <property type="protein sequence ID" value="ODG92243.1"/>
    <property type="molecule type" value="Genomic_DNA"/>
</dbReference>